<accession>A0A8J2R2A3</accession>
<dbReference type="PROSITE" id="PS00233">
    <property type="entry name" value="CHIT_BIND_RR_1"/>
    <property type="match status" value="1"/>
</dbReference>
<dbReference type="PANTHER" id="PTHR10380">
    <property type="entry name" value="CUTICLE PROTEIN"/>
    <property type="match status" value="1"/>
</dbReference>
<dbReference type="AlphaFoldDB" id="A0A8J2R2A3"/>
<sequence>MRRDLIPEYIYDQQVVLFTVEHKILTITMKLLLIILAVAYVNADVSHILAKSNEADAKILKQELDVGVEGQYLWSYETENGIAAREQGALKNVPGADVPAQVAQGEASWTAPNGEKIQFQYTADENGYQAQGPYIPTPPPIPVGILRGLEFIKNNPPAKEN</sequence>
<proteinExistence type="predicted"/>
<dbReference type="InterPro" id="IPR031311">
    <property type="entry name" value="CHIT_BIND_RR_consensus"/>
</dbReference>
<gene>
    <name evidence="4" type="ORF">DCHRY22_LOCUS12320</name>
</gene>
<evidence type="ECO:0000256" key="2">
    <source>
        <dbReference type="ARBA" id="ARBA00022729"/>
    </source>
</evidence>
<dbReference type="GO" id="GO:0008010">
    <property type="term" value="F:structural constituent of chitin-based larval cuticle"/>
    <property type="evidence" value="ECO:0007669"/>
    <property type="project" value="TreeGrafter"/>
</dbReference>
<name>A0A8J2R2A3_9NEOP</name>
<keyword evidence="1 3" id="KW-0193">Cuticle</keyword>
<evidence type="ECO:0000256" key="1">
    <source>
        <dbReference type="ARBA" id="ARBA00022460"/>
    </source>
</evidence>
<keyword evidence="5" id="KW-1185">Reference proteome</keyword>
<dbReference type="GO" id="GO:0062129">
    <property type="term" value="C:chitin-based extracellular matrix"/>
    <property type="evidence" value="ECO:0007669"/>
    <property type="project" value="TreeGrafter"/>
</dbReference>
<protein>
    <submittedName>
        <fullName evidence="4">(African queen) hypothetical protein</fullName>
    </submittedName>
</protein>
<dbReference type="PROSITE" id="PS51155">
    <property type="entry name" value="CHIT_BIND_RR_2"/>
    <property type="match status" value="1"/>
</dbReference>
<evidence type="ECO:0000313" key="4">
    <source>
        <dbReference type="EMBL" id="CAG9577492.1"/>
    </source>
</evidence>
<dbReference type="Pfam" id="PF00379">
    <property type="entry name" value="Chitin_bind_4"/>
    <property type="match status" value="1"/>
</dbReference>
<dbReference type="InterPro" id="IPR050468">
    <property type="entry name" value="Cuticle_Struct_Prot"/>
</dbReference>
<dbReference type="PANTHER" id="PTHR10380:SF238">
    <property type="entry name" value="CUTICULAR PROTEIN 65EA-RELATED"/>
    <property type="match status" value="1"/>
</dbReference>
<keyword evidence="2" id="KW-0732">Signal</keyword>
<evidence type="ECO:0000313" key="5">
    <source>
        <dbReference type="Proteomes" id="UP000789524"/>
    </source>
</evidence>
<dbReference type="Proteomes" id="UP000789524">
    <property type="component" value="Unassembled WGS sequence"/>
</dbReference>
<organism evidence="4 5">
    <name type="scientific">Danaus chrysippus</name>
    <name type="common">African queen</name>
    <dbReference type="NCBI Taxonomy" id="151541"/>
    <lineage>
        <taxon>Eukaryota</taxon>
        <taxon>Metazoa</taxon>
        <taxon>Ecdysozoa</taxon>
        <taxon>Arthropoda</taxon>
        <taxon>Hexapoda</taxon>
        <taxon>Insecta</taxon>
        <taxon>Pterygota</taxon>
        <taxon>Neoptera</taxon>
        <taxon>Endopterygota</taxon>
        <taxon>Lepidoptera</taxon>
        <taxon>Glossata</taxon>
        <taxon>Ditrysia</taxon>
        <taxon>Papilionoidea</taxon>
        <taxon>Nymphalidae</taxon>
        <taxon>Danainae</taxon>
        <taxon>Danaini</taxon>
        <taxon>Danaina</taxon>
        <taxon>Danaus</taxon>
        <taxon>Anosia</taxon>
    </lineage>
</organism>
<dbReference type="EMBL" id="CAKASE010000076">
    <property type="protein sequence ID" value="CAG9577492.1"/>
    <property type="molecule type" value="Genomic_DNA"/>
</dbReference>
<evidence type="ECO:0000256" key="3">
    <source>
        <dbReference type="PROSITE-ProRule" id="PRU00497"/>
    </source>
</evidence>
<dbReference type="InterPro" id="IPR000618">
    <property type="entry name" value="Insect_cuticle"/>
</dbReference>
<comment type="caution">
    <text evidence="4">The sequence shown here is derived from an EMBL/GenBank/DDBJ whole genome shotgun (WGS) entry which is preliminary data.</text>
</comment>
<reference evidence="4" key="1">
    <citation type="submission" date="2021-09" db="EMBL/GenBank/DDBJ databases">
        <authorList>
            <person name="Martin H S."/>
        </authorList>
    </citation>
    <scope>NUCLEOTIDE SEQUENCE</scope>
</reference>
<dbReference type="OrthoDB" id="6343684at2759"/>